<dbReference type="SUPFAM" id="SSF55785">
    <property type="entry name" value="PYP-like sensor domain (PAS domain)"/>
    <property type="match status" value="3"/>
</dbReference>
<dbReference type="CDD" id="cd00082">
    <property type="entry name" value="HisKA"/>
    <property type="match status" value="1"/>
</dbReference>
<dbReference type="InterPro" id="IPR000014">
    <property type="entry name" value="PAS"/>
</dbReference>
<dbReference type="InterPro" id="IPR003661">
    <property type="entry name" value="HisK_dim/P_dom"/>
</dbReference>
<name>A0ABU0J3Z4_9HYPH</name>
<dbReference type="SUPFAM" id="SSF47384">
    <property type="entry name" value="Homodimeric domain of signal transducing histidine kinase"/>
    <property type="match status" value="1"/>
</dbReference>
<feature type="transmembrane region" description="Helical" evidence="7">
    <location>
        <begin position="74"/>
        <end position="95"/>
    </location>
</feature>
<dbReference type="SUPFAM" id="SSF55874">
    <property type="entry name" value="ATPase domain of HSP90 chaperone/DNA topoisomerase II/histidine kinase"/>
    <property type="match status" value="1"/>
</dbReference>
<evidence type="ECO:0000256" key="2">
    <source>
        <dbReference type="ARBA" id="ARBA00012438"/>
    </source>
</evidence>
<evidence type="ECO:0000256" key="6">
    <source>
        <dbReference type="ARBA" id="ARBA00023012"/>
    </source>
</evidence>
<dbReference type="Pfam" id="PF12860">
    <property type="entry name" value="PAS_7"/>
    <property type="match status" value="2"/>
</dbReference>
<dbReference type="RefSeq" id="WP_307268779.1">
    <property type="nucleotide sequence ID" value="NZ_JAUSVX010000001.1"/>
</dbReference>
<evidence type="ECO:0000256" key="4">
    <source>
        <dbReference type="ARBA" id="ARBA00022679"/>
    </source>
</evidence>
<dbReference type="PANTHER" id="PTHR43711">
    <property type="entry name" value="TWO-COMPONENT HISTIDINE KINASE"/>
    <property type="match status" value="1"/>
</dbReference>
<dbReference type="InterPro" id="IPR035965">
    <property type="entry name" value="PAS-like_dom_sf"/>
</dbReference>
<keyword evidence="7" id="KW-1133">Transmembrane helix</keyword>
<dbReference type="InterPro" id="IPR003594">
    <property type="entry name" value="HATPase_dom"/>
</dbReference>
<evidence type="ECO:0000313" key="10">
    <source>
        <dbReference type="Proteomes" id="UP001242480"/>
    </source>
</evidence>
<dbReference type="SMART" id="SM00091">
    <property type="entry name" value="PAS"/>
    <property type="match status" value="3"/>
</dbReference>
<dbReference type="Gene3D" id="1.10.287.130">
    <property type="match status" value="1"/>
</dbReference>
<protein>
    <recommendedName>
        <fullName evidence="2">histidine kinase</fullName>
        <ecNumber evidence="2">2.7.13.3</ecNumber>
    </recommendedName>
</protein>
<keyword evidence="7" id="KW-0812">Transmembrane</keyword>
<dbReference type="InterPro" id="IPR036890">
    <property type="entry name" value="HATPase_C_sf"/>
</dbReference>
<dbReference type="Gene3D" id="3.30.565.10">
    <property type="entry name" value="Histidine kinase-like ATPase, C-terminal domain"/>
    <property type="match status" value="1"/>
</dbReference>
<keyword evidence="3" id="KW-0597">Phosphoprotein</keyword>
<dbReference type="CDD" id="cd00075">
    <property type="entry name" value="HATPase"/>
    <property type="match status" value="1"/>
</dbReference>
<dbReference type="GO" id="GO:0016301">
    <property type="term" value="F:kinase activity"/>
    <property type="evidence" value="ECO:0007669"/>
    <property type="project" value="UniProtKB-KW"/>
</dbReference>
<dbReference type="Pfam" id="PF00512">
    <property type="entry name" value="HisKA"/>
    <property type="match status" value="1"/>
</dbReference>
<dbReference type="EMBL" id="JAUSVX010000001">
    <property type="protein sequence ID" value="MDQ0468133.1"/>
    <property type="molecule type" value="Genomic_DNA"/>
</dbReference>
<sequence>MMPGRRGFRRWLGASAALRPAAGPDRPAAPLGAIGLTLVTATGALAQASAEPAPAGPTLRDVLAVFVGIKHQDLFGISFFFGLLVFTITVAIFHIRARNAWLKTENHAQAEIDALRGRIDRTEALLLSEPQIIAVWTGSTEPPTVTGDLPGIDVARRTGRFAATGWLNVEDARALENEVEALRSRGEAFRQVSRARTGAFIEAEGRAIGGRAVLRLRDVTGDRLELARLAETHRRTVEEAGVIRALIDDAPLPMWLREREGRLTWVNKAYARAVDAADEAEALGRGVELLDRPAREEAGRRREAGKPYLKRVPAVVGGARRILDIIDVPSPRGSAGMAVDVSELEEVRASLERQMQAYVGTFDQIATAVAIFDADRRLTFYNAAYRGLWQLDPAFLDEKPRDGEILDRLRAHHRLPEQADFRAWKNKLHEAYRALEPASHLWHLPGNKTLRIVTTPNPAGGVIYLFEDVTERYDLEARFNAMARVQGETLDNLKEGVAAFGSDGRLRLSNPAFAAMWKLSPEDLGARPHIDAVAAICAPLFQDTEIWAALKAAITSFGDRNPSVHRMGRVDGSVIDVATVPLPDGGTLLTFTNVTDTVNFENALVDKNEALEEASRLKNAFVHHVSYELRSPLTNIIGFVQLLADGAAGPLSDKQRQYAGYIMTSSDSLLAIINNILDLATIDAGAMTLEVDDIDIRGTMQAAAEAVQPRLTEMGVKLEMAASNAIGSFEADGKRVRQVLFNLLSNAIGFSERGGTVTLTAERRGSEVLFRVEDRGKGIPQKVIDRVFDRFESYAGGTDHRGVGLGLSIVRSFVELHGGRVDLTSKEGYGTVVTCHFPDVMATRRIAAE</sequence>
<dbReference type="InterPro" id="IPR005467">
    <property type="entry name" value="His_kinase_dom"/>
</dbReference>
<dbReference type="EC" id="2.7.13.3" evidence="2"/>
<keyword evidence="6" id="KW-0902">Two-component regulatory system</keyword>
<evidence type="ECO:0000256" key="3">
    <source>
        <dbReference type="ARBA" id="ARBA00022553"/>
    </source>
</evidence>
<dbReference type="PROSITE" id="PS50109">
    <property type="entry name" value="HIS_KIN"/>
    <property type="match status" value="1"/>
</dbReference>
<evidence type="ECO:0000256" key="1">
    <source>
        <dbReference type="ARBA" id="ARBA00000085"/>
    </source>
</evidence>
<dbReference type="PANTHER" id="PTHR43711:SF26">
    <property type="entry name" value="SENSOR HISTIDINE KINASE RCSC"/>
    <property type="match status" value="1"/>
</dbReference>
<dbReference type="Pfam" id="PF02518">
    <property type="entry name" value="HATPase_c"/>
    <property type="match status" value="1"/>
</dbReference>
<keyword evidence="5 9" id="KW-0418">Kinase</keyword>
<gene>
    <name evidence="9" type="ORF">QO011_001128</name>
</gene>
<reference evidence="9 10" key="1">
    <citation type="submission" date="2023-07" db="EMBL/GenBank/DDBJ databases">
        <title>Genomic Encyclopedia of Type Strains, Phase IV (KMG-IV): sequencing the most valuable type-strain genomes for metagenomic binning, comparative biology and taxonomic classification.</title>
        <authorList>
            <person name="Goeker M."/>
        </authorList>
    </citation>
    <scope>NUCLEOTIDE SEQUENCE [LARGE SCALE GENOMIC DNA]</scope>
    <source>
        <strain evidence="9 10">DSM 19619</strain>
    </source>
</reference>
<evidence type="ECO:0000313" key="9">
    <source>
        <dbReference type="EMBL" id="MDQ0468133.1"/>
    </source>
</evidence>
<evidence type="ECO:0000256" key="7">
    <source>
        <dbReference type="SAM" id="Phobius"/>
    </source>
</evidence>
<dbReference type="Pfam" id="PF13188">
    <property type="entry name" value="PAS_8"/>
    <property type="match status" value="1"/>
</dbReference>
<dbReference type="SMART" id="SM00388">
    <property type="entry name" value="HisKA"/>
    <property type="match status" value="1"/>
</dbReference>
<feature type="domain" description="Histidine kinase" evidence="8">
    <location>
        <begin position="624"/>
        <end position="841"/>
    </location>
</feature>
<dbReference type="SMART" id="SM00387">
    <property type="entry name" value="HATPase_c"/>
    <property type="match status" value="1"/>
</dbReference>
<keyword evidence="7" id="KW-0472">Membrane</keyword>
<evidence type="ECO:0000256" key="5">
    <source>
        <dbReference type="ARBA" id="ARBA00022777"/>
    </source>
</evidence>
<accession>A0ABU0J3Z4</accession>
<comment type="catalytic activity">
    <reaction evidence="1">
        <text>ATP + protein L-histidine = ADP + protein N-phospho-L-histidine.</text>
        <dbReference type="EC" id="2.7.13.3"/>
    </reaction>
</comment>
<dbReference type="InterPro" id="IPR050736">
    <property type="entry name" value="Sensor_HK_Regulatory"/>
</dbReference>
<keyword evidence="10" id="KW-1185">Reference proteome</keyword>
<dbReference type="InterPro" id="IPR036097">
    <property type="entry name" value="HisK_dim/P_sf"/>
</dbReference>
<dbReference type="Gene3D" id="3.30.450.20">
    <property type="entry name" value="PAS domain"/>
    <property type="match status" value="3"/>
</dbReference>
<proteinExistence type="predicted"/>
<dbReference type="Proteomes" id="UP001242480">
    <property type="component" value="Unassembled WGS sequence"/>
</dbReference>
<evidence type="ECO:0000259" key="8">
    <source>
        <dbReference type="PROSITE" id="PS50109"/>
    </source>
</evidence>
<organism evidence="9 10">
    <name type="scientific">Labrys wisconsinensis</name>
    <dbReference type="NCBI Taxonomy" id="425677"/>
    <lineage>
        <taxon>Bacteria</taxon>
        <taxon>Pseudomonadati</taxon>
        <taxon>Pseudomonadota</taxon>
        <taxon>Alphaproteobacteria</taxon>
        <taxon>Hyphomicrobiales</taxon>
        <taxon>Xanthobacteraceae</taxon>
        <taxon>Labrys</taxon>
    </lineage>
</organism>
<dbReference type="InterPro" id="IPR004358">
    <property type="entry name" value="Sig_transdc_His_kin-like_C"/>
</dbReference>
<comment type="caution">
    <text evidence="9">The sequence shown here is derived from an EMBL/GenBank/DDBJ whole genome shotgun (WGS) entry which is preliminary data.</text>
</comment>
<dbReference type="PRINTS" id="PR00344">
    <property type="entry name" value="BCTRLSENSOR"/>
</dbReference>
<keyword evidence="4" id="KW-0808">Transferase</keyword>